<sequence>MTSRKASLRLALPMAIAAFMLTIAGTLSPASAATTDWMYKNDFGQPCLTSSTASSNIWVQYSCSGNGGTLWHWGSESNQWDGHTMRRLVSNANGDCLTTDVGAETNAVYAAPCGGGRSGQFWTADNDQIQNQNGNYLRTSDSGDGVYTSPYSVVAKYGINSTRFVWWGYHF</sequence>
<feature type="chain" id="PRO_5044304825" description="Ricin B lectin domain-containing protein" evidence="1">
    <location>
        <begin position="33"/>
        <end position="171"/>
    </location>
</feature>
<dbReference type="InterPro" id="IPR035992">
    <property type="entry name" value="Ricin_B-like_lectins"/>
</dbReference>
<organism evidence="2">
    <name type="scientific">Streptomyces sp. R41</name>
    <dbReference type="NCBI Taxonomy" id="3238632"/>
    <lineage>
        <taxon>Bacteria</taxon>
        <taxon>Bacillati</taxon>
        <taxon>Actinomycetota</taxon>
        <taxon>Actinomycetes</taxon>
        <taxon>Kitasatosporales</taxon>
        <taxon>Streptomycetaceae</taxon>
        <taxon>Streptomyces</taxon>
    </lineage>
</organism>
<evidence type="ECO:0008006" key="3">
    <source>
        <dbReference type="Google" id="ProtNLM"/>
    </source>
</evidence>
<dbReference type="AlphaFoldDB" id="A0AB39RT57"/>
<proteinExistence type="predicted"/>
<reference evidence="2" key="1">
    <citation type="submission" date="2024-07" db="EMBL/GenBank/DDBJ databases">
        <authorList>
            <person name="Yu S.T."/>
        </authorList>
    </citation>
    <scope>NUCLEOTIDE SEQUENCE</scope>
    <source>
        <strain evidence="2">R41</strain>
    </source>
</reference>
<dbReference type="RefSeq" id="WP_369250271.1">
    <property type="nucleotide sequence ID" value="NZ_CP163443.1"/>
</dbReference>
<accession>A0AB39RT57</accession>
<protein>
    <recommendedName>
        <fullName evidence="3">Ricin B lectin domain-containing protein</fullName>
    </recommendedName>
</protein>
<keyword evidence="1" id="KW-0732">Signal</keyword>
<dbReference type="SUPFAM" id="SSF50370">
    <property type="entry name" value="Ricin B-like lectins"/>
    <property type="match status" value="1"/>
</dbReference>
<feature type="signal peptide" evidence="1">
    <location>
        <begin position="1"/>
        <end position="32"/>
    </location>
</feature>
<dbReference type="PROSITE" id="PS50231">
    <property type="entry name" value="RICIN_B_LECTIN"/>
    <property type="match status" value="1"/>
</dbReference>
<evidence type="ECO:0000313" key="2">
    <source>
        <dbReference type="EMBL" id="XDQ57202.1"/>
    </source>
</evidence>
<dbReference type="Gene3D" id="2.80.10.50">
    <property type="match status" value="1"/>
</dbReference>
<name>A0AB39RT57_9ACTN</name>
<dbReference type="EMBL" id="CP163443">
    <property type="protein sequence ID" value="XDQ57202.1"/>
    <property type="molecule type" value="Genomic_DNA"/>
</dbReference>
<evidence type="ECO:0000256" key="1">
    <source>
        <dbReference type="SAM" id="SignalP"/>
    </source>
</evidence>
<gene>
    <name evidence="2" type="ORF">AB5J53_38720</name>
</gene>